<dbReference type="InterPro" id="IPR003726">
    <property type="entry name" value="HCY_dom"/>
</dbReference>
<sequence>MTSTPSRESRQVRLLDGGFATHLETLGANLGDDPLWSAKLLLSDDGMRLVEKVHLDYLMAGCDILTTASYQAHIPTSAISHPLPTQITNSKETLELLFVKAMKAAKTAKENYRRSTTDKPDRIIHIAGSMGSFGAVLANGAEYSGDFAGVTWDSLVEFHRLRIAAVIATEPDLLAFETIPSVFESSAIVRALDICAETLTIPPAWIAFSFRSAELSCGGNSIAACANSVKNKNVFAVGVNCTKPEFLEDILFGLKSNLPENIELICYPNKGETWDAKSREWVISSGLPSETTFADLGEKWMKAGATIIGGVQIIYVN</sequence>
<comment type="caution">
    <text evidence="5">Lacks conserved residue(s) required for the propagation of feature annotation.</text>
</comment>
<dbReference type="NCBIfam" id="NF007020">
    <property type="entry name" value="PRK09485.1"/>
    <property type="match status" value="1"/>
</dbReference>
<dbReference type="EMBL" id="JADGJH010000405">
    <property type="protein sequence ID" value="KAJ3129930.1"/>
    <property type="molecule type" value="Genomic_DNA"/>
</dbReference>
<dbReference type="SUPFAM" id="SSF82282">
    <property type="entry name" value="Homocysteine S-methyltransferase"/>
    <property type="match status" value="1"/>
</dbReference>
<evidence type="ECO:0000259" key="6">
    <source>
        <dbReference type="PROSITE" id="PS50970"/>
    </source>
</evidence>
<dbReference type="GO" id="GO:0032259">
    <property type="term" value="P:methylation"/>
    <property type="evidence" value="ECO:0007669"/>
    <property type="project" value="UniProtKB-KW"/>
</dbReference>
<dbReference type="PANTHER" id="PTHR46015:SF1">
    <property type="entry name" value="HOMOCYSTEINE S-METHYLTRANSFERASE-LIKE ISOFORM 1"/>
    <property type="match status" value="1"/>
</dbReference>
<keyword evidence="3" id="KW-0479">Metal-binding</keyword>
<dbReference type="Pfam" id="PF02574">
    <property type="entry name" value="S-methyl_trans"/>
    <property type="match status" value="1"/>
</dbReference>
<evidence type="ECO:0000313" key="8">
    <source>
        <dbReference type="Proteomes" id="UP001211907"/>
    </source>
</evidence>
<evidence type="ECO:0000256" key="2">
    <source>
        <dbReference type="ARBA" id="ARBA00022679"/>
    </source>
</evidence>
<dbReference type="GO" id="GO:0009086">
    <property type="term" value="P:methionine biosynthetic process"/>
    <property type="evidence" value="ECO:0007669"/>
    <property type="project" value="TreeGrafter"/>
</dbReference>
<evidence type="ECO:0000256" key="1">
    <source>
        <dbReference type="ARBA" id="ARBA00022603"/>
    </source>
</evidence>
<reference evidence="7" key="1">
    <citation type="submission" date="2020-05" db="EMBL/GenBank/DDBJ databases">
        <title>Phylogenomic resolution of chytrid fungi.</title>
        <authorList>
            <person name="Stajich J.E."/>
            <person name="Amses K."/>
            <person name="Simmons R."/>
            <person name="Seto K."/>
            <person name="Myers J."/>
            <person name="Bonds A."/>
            <person name="Quandt C.A."/>
            <person name="Barry K."/>
            <person name="Liu P."/>
            <person name="Grigoriev I."/>
            <person name="Longcore J.E."/>
            <person name="James T.Y."/>
        </authorList>
    </citation>
    <scope>NUCLEOTIDE SEQUENCE</scope>
    <source>
        <strain evidence="7">JEL0513</strain>
    </source>
</reference>
<keyword evidence="8" id="KW-1185">Reference proteome</keyword>
<proteinExistence type="predicted"/>
<accession>A0AAD5T6X8</accession>
<evidence type="ECO:0000256" key="4">
    <source>
        <dbReference type="ARBA" id="ARBA00022833"/>
    </source>
</evidence>
<name>A0AAD5T6X8_9FUNG</name>
<keyword evidence="2" id="KW-0808">Transferase</keyword>
<dbReference type="GO" id="GO:0046872">
    <property type="term" value="F:metal ion binding"/>
    <property type="evidence" value="ECO:0007669"/>
    <property type="project" value="UniProtKB-KW"/>
</dbReference>
<gene>
    <name evidence="7" type="primary">HMT3</name>
    <name evidence="7" type="ORF">HK100_008347</name>
</gene>
<keyword evidence="4" id="KW-0862">Zinc</keyword>
<keyword evidence="1" id="KW-0489">Methyltransferase</keyword>
<evidence type="ECO:0000256" key="3">
    <source>
        <dbReference type="ARBA" id="ARBA00022723"/>
    </source>
</evidence>
<evidence type="ECO:0000313" key="7">
    <source>
        <dbReference type="EMBL" id="KAJ3129930.1"/>
    </source>
</evidence>
<dbReference type="PANTHER" id="PTHR46015">
    <property type="entry name" value="ZGC:172121"/>
    <property type="match status" value="1"/>
</dbReference>
<feature type="domain" description="Hcy-binding" evidence="6">
    <location>
        <begin position="1"/>
        <end position="317"/>
    </location>
</feature>
<dbReference type="AlphaFoldDB" id="A0AAD5T6X8"/>
<dbReference type="PROSITE" id="PS50970">
    <property type="entry name" value="HCY"/>
    <property type="match status" value="1"/>
</dbReference>
<dbReference type="GO" id="GO:0033528">
    <property type="term" value="P:S-methylmethionine cycle"/>
    <property type="evidence" value="ECO:0007669"/>
    <property type="project" value="TreeGrafter"/>
</dbReference>
<evidence type="ECO:0000256" key="5">
    <source>
        <dbReference type="PROSITE-ProRule" id="PRU00333"/>
    </source>
</evidence>
<comment type="caution">
    <text evidence="7">The sequence shown here is derived from an EMBL/GenBank/DDBJ whole genome shotgun (WGS) entry which is preliminary data.</text>
</comment>
<dbReference type="GO" id="GO:0008898">
    <property type="term" value="F:S-adenosylmethionine-homocysteine S-methyltransferase activity"/>
    <property type="evidence" value="ECO:0007669"/>
    <property type="project" value="TreeGrafter"/>
</dbReference>
<dbReference type="InterPro" id="IPR051486">
    <property type="entry name" value="Hcy_S-methyltransferase"/>
</dbReference>
<dbReference type="InterPro" id="IPR036589">
    <property type="entry name" value="HCY_dom_sf"/>
</dbReference>
<dbReference type="Gene3D" id="3.20.20.330">
    <property type="entry name" value="Homocysteine-binding-like domain"/>
    <property type="match status" value="1"/>
</dbReference>
<protein>
    <submittedName>
        <fullName evidence="7">Catalyzes methyl transfer from S-methylmethionine (SMM) to adenosyl-L-homocysteine (AdoMet)</fullName>
    </submittedName>
</protein>
<organism evidence="7 8">
    <name type="scientific">Physocladia obscura</name>
    <dbReference type="NCBI Taxonomy" id="109957"/>
    <lineage>
        <taxon>Eukaryota</taxon>
        <taxon>Fungi</taxon>
        <taxon>Fungi incertae sedis</taxon>
        <taxon>Chytridiomycota</taxon>
        <taxon>Chytridiomycota incertae sedis</taxon>
        <taxon>Chytridiomycetes</taxon>
        <taxon>Chytridiales</taxon>
        <taxon>Chytriomycetaceae</taxon>
        <taxon>Physocladia</taxon>
    </lineage>
</organism>
<dbReference type="Proteomes" id="UP001211907">
    <property type="component" value="Unassembled WGS sequence"/>
</dbReference>